<accession>L8HF04</accession>
<dbReference type="SUPFAM" id="SSF56672">
    <property type="entry name" value="DNA/RNA polymerases"/>
    <property type="match status" value="1"/>
</dbReference>
<dbReference type="InterPro" id="IPR000477">
    <property type="entry name" value="RT_dom"/>
</dbReference>
<evidence type="ECO:0000259" key="1">
    <source>
        <dbReference type="PROSITE" id="PS50878"/>
    </source>
</evidence>
<name>L8HF04_ACACF</name>
<proteinExistence type="predicted"/>
<keyword evidence="3" id="KW-1185">Reference proteome</keyword>
<evidence type="ECO:0000313" key="3">
    <source>
        <dbReference type="Proteomes" id="UP000011083"/>
    </source>
</evidence>
<organism evidence="2 3">
    <name type="scientific">Acanthamoeba castellanii (strain ATCC 30010 / Neff)</name>
    <dbReference type="NCBI Taxonomy" id="1257118"/>
    <lineage>
        <taxon>Eukaryota</taxon>
        <taxon>Amoebozoa</taxon>
        <taxon>Discosea</taxon>
        <taxon>Longamoebia</taxon>
        <taxon>Centramoebida</taxon>
        <taxon>Acanthamoebidae</taxon>
        <taxon>Acanthamoeba</taxon>
    </lineage>
</organism>
<dbReference type="PANTHER" id="PTHR33050:SF7">
    <property type="entry name" value="RIBONUCLEASE H"/>
    <property type="match status" value="1"/>
</dbReference>
<dbReference type="InterPro" id="IPR043502">
    <property type="entry name" value="DNA/RNA_pol_sf"/>
</dbReference>
<reference evidence="2 3" key="1">
    <citation type="journal article" date="2013" name="Genome Biol.">
        <title>Genome of Acanthamoeba castellanii highlights extensive lateral gene transfer and early evolution of tyrosine kinase signaling.</title>
        <authorList>
            <person name="Clarke M."/>
            <person name="Lohan A.J."/>
            <person name="Liu B."/>
            <person name="Lagkouvardos I."/>
            <person name="Roy S."/>
            <person name="Zafar N."/>
            <person name="Bertelli C."/>
            <person name="Schilde C."/>
            <person name="Kianianmomeni A."/>
            <person name="Burglin T.R."/>
            <person name="Frech C."/>
            <person name="Turcotte B."/>
            <person name="Kopec K.O."/>
            <person name="Synnott J.M."/>
            <person name="Choo C."/>
            <person name="Paponov I."/>
            <person name="Finkler A."/>
            <person name="Soon Heng Tan C."/>
            <person name="Hutchins A.P."/>
            <person name="Weinmeier T."/>
            <person name="Rattei T."/>
            <person name="Chu J.S."/>
            <person name="Gimenez G."/>
            <person name="Irimia M."/>
            <person name="Rigden D.J."/>
            <person name="Fitzpatrick D.A."/>
            <person name="Lorenzo-Morales J."/>
            <person name="Bateman A."/>
            <person name="Chiu C.H."/>
            <person name="Tang P."/>
            <person name="Hegemann P."/>
            <person name="Fromm H."/>
            <person name="Raoult D."/>
            <person name="Greub G."/>
            <person name="Miranda-Saavedra D."/>
            <person name="Chen N."/>
            <person name="Nash P."/>
            <person name="Ginger M.L."/>
            <person name="Horn M."/>
            <person name="Schaap P."/>
            <person name="Caler L."/>
            <person name="Loftus B."/>
        </authorList>
    </citation>
    <scope>NUCLEOTIDE SEQUENCE [LARGE SCALE GENOMIC DNA]</scope>
    <source>
        <strain evidence="2 3">Neff</strain>
    </source>
</reference>
<dbReference type="PANTHER" id="PTHR33050">
    <property type="entry name" value="REVERSE TRANSCRIPTASE DOMAIN-CONTAINING PROTEIN"/>
    <property type="match status" value="1"/>
</dbReference>
<sequence length="174" mass="20172">MVALMRKGIHCLTYMDDLIIMAPSFNKAICHWAIVLKTLSNLGWSINHKKLSLHLSQSKEFLRLMVDLSTKPMLLAQLLLQNLYHNIKHCRDWHSHIHLLMVALNDLQEWMVSLTKWDSQVVSMRPFNVVLNTNASLTGWGVALKDSTTTSVGWWHSRDWHINELELKVVLHTL</sequence>
<dbReference type="VEuPathDB" id="AmoebaDB:ACA1_195720"/>
<dbReference type="Proteomes" id="UP000011083">
    <property type="component" value="Unassembled WGS sequence"/>
</dbReference>
<feature type="domain" description="Reverse transcriptase" evidence="1">
    <location>
        <begin position="1"/>
        <end position="66"/>
    </location>
</feature>
<dbReference type="EMBL" id="KB007854">
    <property type="protein sequence ID" value="ELR23750.1"/>
    <property type="molecule type" value="Genomic_DNA"/>
</dbReference>
<dbReference type="KEGG" id="acan:ACA1_195720"/>
<dbReference type="InterPro" id="IPR052055">
    <property type="entry name" value="Hepadnavirus_pol/RT"/>
</dbReference>
<dbReference type="PROSITE" id="PS50878">
    <property type="entry name" value="RT_POL"/>
    <property type="match status" value="1"/>
</dbReference>
<dbReference type="InterPro" id="IPR043128">
    <property type="entry name" value="Rev_trsase/Diguanyl_cyclase"/>
</dbReference>
<dbReference type="Pfam" id="PF00078">
    <property type="entry name" value="RVT_1"/>
    <property type="match status" value="1"/>
</dbReference>
<dbReference type="OrthoDB" id="6083831at2759"/>
<dbReference type="RefSeq" id="XP_004353278.1">
    <property type="nucleotide sequence ID" value="XM_004353226.1"/>
</dbReference>
<gene>
    <name evidence="2" type="ORF">ACA1_195720</name>
</gene>
<dbReference type="GeneID" id="14924738"/>
<dbReference type="Gene3D" id="3.30.70.270">
    <property type="match status" value="1"/>
</dbReference>
<evidence type="ECO:0000313" key="2">
    <source>
        <dbReference type="EMBL" id="ELR23750.1"/>
    </source>
</evidence>
<protein>
    <recommendedName>
        <fullName evidence="1">Reverse transcriptase domain-containing protein</fullName>
    </recommendedName>
</protein>
<dbReference type="AlphaFoldDB" id="L8HF04"/>